<feature type="compositionally biased region" description="Basic and acidic residues" evidence="1">
    <location>
        <begin position="254"/>
        <end position="265"/>
    </location>
</feature>
<evidence type="ECO:0000313" key="3">
    <source>
        <dbReference type="Proteomes" id="UP000008043"/>
    </source>
</evidence>
<gene>
    <name evidence="2" type="ORF">BN159_5254</name>
</gene>
<feature type="compositionally biased region" description="Basic residues" evidence="1">
    <location>
        <begin position="176"/>
        <end position="199"/>
    </location>
</feature>
<feature type="region of interest" description="Disordered" evidence="1">
    <location>
        <begin position="77"/>
        <end position="142"/>
    </location>
</feature>
<dbReference type="Proteomes" id="UP000008043">
    <property type="component" value="Chromosome"/>
</dbReference>
<dbReference type="HOGENOM" id="CLU_857686_0_0_11"/>
<proteinExistence type="predicted"/>
<dbReference type="AlphaFoldDB" id="K4R8E6"/>
<feature type="compositionally biased region" description="Pro residues" evidence="1">
    <location>
        <begin position="164"/>
        <end position="174"/>
    </location>
</feature>
<accession>K4R8E6</accession>
<feature type="compositionally biased region" description="Basic residues" evidence="1">
    <location>
        <begin position="106"/>
        <end position="129"/>
    </location>
</feature>
<name>K4R8E6_STRDJ</name>
<organism evidence="2 3">
    <name type="scientific">Streptomyces davaonensis (strain DSM 101723 / JCM 4913 / KCC S-0913 / 768)</name>
    <dbReference type="NCBI Taxonomy" id="1214101"/>
    <lineage>
        <taxon>Bacteria</taxon>
        <taxon>Bacillati</taxon>
        <taxon>Actinomycetota</taxon>
        <taxon>Actinomycetes</taxon>
        <taxon>Kitasatosporales</taxon>
        <taxon>Streptomycetaceae</taxon>
        <taxon>Streptomyces</taxon>
    </lineage>
</organism>
<dbReference type="PRINTS" id="PR01217">
    <property type="entry name" value="PRICHEXTENSN"/>
</dbReference>
<sequence length="324" mass="38545">MPLPRIRLQQRQHHRIIRIPIPSQRKPHNPRQMQIPHSHRIRRPMTTLHHFRRGPRPHPHHGLQPSLRIPRRHEHGLLQPRSNPHTPHNRRRPLVVNPRPMPLPRRNQRPRPSIRHHTHPPGHRPRRRLPVLPHQQPPSPISLIGRDLLLQNRRNQRLHHQPGPRQPQPRPPMPGKSHHAMPRHERRRIIRGPQQRRHPLQQPLRPRPPSLRPYSRTLHNNPQGPRPTRRPTRPPHRPVRHGPKRRIPRPPPQRPEHQPKIERPLRNPRPNPPTRTRTRTSGSPRHSRGHTDMPTTHSRTRGPRRETSSHESGPKQKPRTALRG</sequence>
<reference evidence="2 3" key="1">
    <citation type="journal article" date="2012" name="J. Bacteriol.">
        <title>Genome sequence of the bacterium Streptomyces davawensis JCM 4913 and heterologous production of the unique antibiotic roseoflavin.</title>
        <authorList>
            <person name="Jankowitsch F."/>
            <person name="Schwarz J."/>
            <person name="Ruckert C."/>
            <person name="Gust B."/>
            <person name="Szczepanowski R."/>
            <person name="Blom J."/>
            <person name="Pelzer S."/>
            <person name="Kalinowski J."/>
            <person name="Mack M."/>
        </authorList>
    </citation>
    <scope>NUCLEOTIDE SEQUENCE [LARGE SCALE GENOMIC DNA]</scope>
    <source>
        <strain evidence="3">DSM 101723 / JCM 4913 / KCC S-0913 / 768</strain>
    </source>
</reference>
<dbReference type="KEGG" id="sdv:BN159_5254"/>
<evidence type="ECO:0000313" key="2">
    <source>
        <dbReference type="EMBL" id="CCK29633.1"/>
    </source>
</evidence>
<feature type="region of interest" description="Disordered" evidence="1">
    <location>
        <begin position="23"/>
        <end position="43"/>
    </location>
</feature>
<protein>
    <submittedName>
        <fullName evidence="2">Uncharacterized protein</fullName>
    </submittedName>
</protein>
<evidence type="ECO:0000256" key="1">
    <source>
        <dbReference type="SAM" id="MobiDB-lite"/>
    </source>
</evidence>
<feature type="compositionally biased region" description="Basic residues" evidence="1">
    <location>
        <begin position="227"/>
        <end position="248"/>
    </location>
</feature>
<dbReference type="EMBL" id="HE971709">
    <property type="protein sequence ID" value="CCK29633.1"/>
    <property type="molecule type" value="Genomic_DNA"/>
</dbReference>
<feature type="region of interest" description="Disordered" evidence="1">
    <location>
        <begin position="157"/>
        <end position="324"/>
    </location>
</feature>
<keyword evidence="3" id="KW-1185">Reference proteome</keyword>
<feature type="compositionally biased region" description="Basic and acidic residues" evidence="1">
    <location>
        <begin position="303"/>
        <end position="314"/>
    </location>
</feature>